<dbReference type="RefSeq" id="WP_128533370.1">
    <property type="nucleotide sequence ID" value="NZ_SBIW01000003.1"/>
</dbReference>
<dbReference type="Proteomes" id="UP000286701">
    <property type="component" value="Unassembled WGS sequence"/>
</dbReference>
<comment type="caution">
    <text evidence="2">The sequence shown here is derived from an EMBL/GenBank/DDBJ whole genome shotgun (WGS) entry which is preliminary data.</text>
</comment>
<proteinExistence type="predicted"/>
<protein>
    <recommendedName>
        <fullName evidence="4">Outer membrane protein beta-barrel domain-containing protein</fullName>
    </recommendedName>
</protein>
<name>A0A3S3UTA8_9SPHI</name>
<gene>
    <name evidence="2" type="ORF">EPL05_07715</name>
</gene>
<evidence type="ECO:0000313" key="3">
    <source>
        <dbReference type="Proteomes" id="UP000286701"/>
    </source>
</evidence>
<keyword evidence="1" id="KW-0732">Signal</keyword>
<dbReference type="EMBL" id="SBIW01000003">
    <property type="protein sequence ID" value="RWY53935.1"/>
    <property type="molecule type" value="Genomic_DNA"/>
</dbReference>
<evidence type="ECO:0000256" key="1">
    <source>
        <dbReference type="SAM" id="SignalP"/>
    </source>
</evidence>
<dbReference type="AlphaFoldDB" id="A0A3S3UTA8"/>
<reference evidence="2 3" key="1">
    <citation type="submission" date="2019-01" db="EMBL/GenBank/DDBJ databases">
        <title>Mucilaginibacter antarcticum sp. nov., isolated from antarctic soil.</title>
        <authorList>
            <person name="Yan Y.-Q."/>
            <person name="Du Z.-J."/>
        </authorList>
    </citation>
    <scope>NUCLEOTIDE SEQUENCE [LARGE SCALE GENOMIC DNA]</scope>
    <source>
        <strain evidence="2 3">F01003</strain>
    </source>
</reference>
<organism evidence="2 3">
    <name type="scientific">Mucilaginibacter gilvus</name>
    <dbReference type="NCBI Taxonomy" id="2305909"/>
    <lineage>
        <taxon>Bacteria</taxon>
        <taxon>Pseudomonadati</taxon>
        <taxon>Bacteroidota</taxon>
        <taxon>Sphingobacteriia</taxon>
        <taxon>Sphingobacteriales</taxon>
        <taxon>Sphingobacteriaceae</taxon>
        <taxon>Mucilaginibacter</taxon>
    </lineage>
</organism>
<accession>A0A3S3UTA8</accession>
<evidence type="ECO:0000313" key="2">
    <source>
        <dbReference type="EMBL" id="RWY53935.1"/>
    </source>
</evidence>
<feature type="chain" id="PRO_5018721525" description="Outer membrane protein beta-barrel domain-containing protein" evidence="1">
    <location>
        <begin position="19"/>
        <end position="171"/>
    </location>
</feature>
<keyword evidence="3" id="KW-1185">Reference proteome</keyword>
<sequence>MKKLLTLIFTIACLYAKAQTTEGESYSSKALTIGPEFNATVKSIYKYGYGAAAKVEWPITSEAEVTLSAAYNRYFYKNSDGYSSAWPPAVFIPVKLGSRFFFVDKVYGDLDLGASIGTNYDKQAAFIYEFGVGYILPAGKHSGLDVGIRYERWGKTVLKQAVLKVAYRFNW</sequence>
<dbReference type="OrthoDB" id="668980at2"/>
<feature type="signal peptide" evidence="1">
    <location>
        <begin position="1"/>
        <end position="18"/>
    </location>
</feature>
<evidence type="ECO:0008006" key="4">
    <source>
        <dbReference type="Google" id="ProtNLM"/>
    </source>
</evidence>